<keyword evidence="1 5" id="KW-0732">Signal</keyword>
<dbReference type="GO" id="GO:0004869">
    <property type="term" value="F:cysteine-type endopeptidase inhibitor activity"/>
    <property type="evidence" value="ECO:0007669"/>
    <property type="project" value="InterPro"/>
</dbReference>
<proteinExistence type="predicted"/>
<dbReference type="AlphaFoldDB" id="A0A6P3VUP8"/>
<evidence type="ECO:0000256" key="4">
    <source>
        <dbReference type="SAM" id="MobiDB-lite"/>
    </source>
</evidence>
<evidence type="ECO:0000313" key="8">
    <source>
        <dbReference type="RefSeq" id="XP_012680808.2"/>
    </source>
</evidence>
<dbReference type="CDD" id="cd00042">
    <property type="entry name" value="CY"/>
    <property type="match status" value="2"/>
</dbReference>
<feature type="compositionally biased region" description="Basic and acidic residues" evidence="4">
    <location>
        <begin position="414"/>
        <end position="423"/>
    </location>
</feature>
<keyword evidence="3" id="KW-0325">Glycoprotein</keyword>
<evidence type="ECO:0000256" key="3">
    <source>
        <dbReference type="ARBA" id="ARBA00023180"/>
    </source>
</evidence>
<dbReference type="PANTHER" id="PTHR13814">
    <property type="entry name" value="FETUIN"/>
    <property type="match status" value="1"/>
</dbReference>
<dbReference type="CTD" id="26998"/>
<evidence type="ECO:0000256" key="2">
    <source>
        <dbReference type="ARBA" id="ARBA00023157"/>
    </source>
</evidence>
<feature type="domain" description="Cystatin fetuin-B-type" evidence="6">
    <location>
        <begin position="16"/>
        <end position="130"/>
    </location>
</feature>
<keyword evidence="2" id="KW-1015">Disulfide bond</keyword>
<dbReference type="OrthoDB" id="9941887at2759"/>
<dbReference type="GO" id="GO:0005576">
    <property type="term" value="C:extracellular region"/>
    <property type="evidence" value="ECO:0007669"/>
    <property type="project" value="TreeGrafter"/>
</dbReference>
<feature type="chain" id="PRO_5028431552" evidence="5">
    <location>
        <begin position="17"/>
        <end position="509"/>
    </location>
</feature>
<evidence type="ECO:0000259" key="6">
    <source>
        <dbReference type="PROSITE" id="PS51530"/>
    </source>
</evidence>
<feature type="region of interest" description="Disordered" evidence="4">
    <location>
        <begin position="284"/>
        <end position="373"/>
    </location>
</feature>
<dbReference type="RefSeq" id="XP_012680808.2">
    <property type="nucleotide sequence ID" value="XM_012825354.2"/>
</dbReference>
<dbReference type="PANTHER" id="PTHR13814:SF10">
    <property type="entry name" value="FETUIN-B"/>
    <property type="match status" value="1"/>
</dbReference>
<dbReference type="InterPro" id="IPR000010">
    <property type="entry name" value="Cystatin_dom"/>
</dbReference>
<feature type="domain" description="Cystatin fetuin-B-type" evidence="6">
    <location>
        <begin position="141"/>
        <end position="251"/>
    </location>
</feature>
<evidence type="ECO:0000313" key="7">
    <source>
        <dbReference type="Proteomes" id="UP000515152"/>
    </source>
</evidence>
<name>A0A6P3VUP8_CLUHA</name>
<feature type="region of interest" description="Disordered" evidence="4">
    <location>
        <begin position="400"/>
        <end position="423"/>
    </location>
</feature>
<dbReference type="InterPro" id="IPR046350">
    <property type="entry name" value="Cystatin_sf"/>
</dbReference>
<reference evidence="8" key="1">
    <citation type="submission" date="2025-08" db="UniProtKB">
        <authorList>
            <consortium name="RefSeq"/>
        </authorList>
    </citation>
    <scope>IDENTIFICATION</scope>
</reference>
<dbReference type="Pfam" id="PF00031">
    <property type="entry name" value="Cystatin"/>
    <property type="match status" value="2"/>
</dbReference>
<feature type="compositionally biased region" description="Basic and acidic residues" evidence="4">
    <location>
        <begin position="344"/>
        <end position="354"/>
    </location>
</feature>
<keyword evidence="7" id="KW-1185">Reference proteome</keyword>
<feature type="compositionally biased region" description="Basic and acidic residues" evidence="4">
    <location>
        <begin position="284"/>
        <end position="328"/>
    </location>
</feature>
<feature type="compositionally biased region" description="Basic residues" evidence="4">
    <location>
        <begin position="329"/>
        <end position="343"/>
    </location>
</feature>
<dbReference type="InterPro" id="IPR050735">
    <property type="entry name" value="Kininogen_Fetuin_HRG"/>
</dbReference>
<dbReference type="GeneID" id="105898329"/>
<dbReference type="SMART" id="SM00043">
    <property type="entry name" value="CY"/>
    <property type="match status" value="2"/>
</dbReference>
<accession>A0A6P3VUP8</accession>
<dbReference type="KEGG" id="char:105898329"/>
<evidence type="ECO:0000256" key="5">
    <source>
        <dbReference type="SAM" id="SignalP"/>
    </source>
</evidence>
<dbReference type="PROSITE" id="PS51530">
    <property type="entry name" value="CYSTATIN_FETUIN_B"/>
    <property type="match status" value="2"/>
</dbReference>
<feature type="compositionally biased region" description="Basic residues" evidence="4">
    <location>
        <begin position="400"/>
        <end position="413"/>
    </location>
</feature>
<organism evidence="7 8">
    <name type="scientific">Clupea harengus</name>
    <name type="common">Atlantic herring</name>
    <dbReference type="NCBI Taxonomy" id="7950"/>
    <lineage>
        <taxon>Eukaryota</taxon>
        <taxon>Metazoa</taxon>
        <taxon>Chordata</taxon>
        <taxon>Craniata</taxon>
        <taxon>Vertebrata</taxon>
        <taxon>Euteleostomi</taxon>
        <taxon>Actinopterygii</taxon>
        <taxon>Neopterygii</taxon>
        <taxon>Teleostei</taxon>
        <taxon>Clupei</taxon>
        <taxon>Clupeiformes</taxon>
        <taxon>Clupeoidei</taxon>
        <taxon>Clupeidae</taxon>
        <taxon>Clupea</taxon>
    </lineage>
</organism>
<dbReference type="Proteomes" id="UP000515152">
    <property type="component" value="Chromosome 10"/>
</dbReference>
<protein>
    <submittedName>
        <fullName evidence="8">Fetuin B</fullName>
    </submittedName>
</protein>
<feature type="compositionally biased region" description="Basic and acidic residues" evidence="4">
    <location>
        <begin position="363"/>
        <end position="373"/>
    </location>
</feature>
<dbReference type="SUPFAM" id="SSF54403">
    <property type="entry name" value="Cystatin/monellin"/>
    <property type="match status" value="2"/>
</dbReference>
<dbReference type="Gene3D" id="3.10.450.10">
    <property type="match status" value="2"/>
</dbReference>
<sequence length="509" mass="57012">MKQCVLLLLTIACAHGAPVDVLTPGSCKDAVALGAAGQALNKINADRSEGYIFGLHRLSNVHQMTHGENGIVFYLTLDVEETKCHVLSKKSYKDCEVRQDDDSPVYGQCKATIFMNRIKRVVRLYKYACTIRPVPPTKISEKCPDCPTESDLADEENLKTMKMAMEKFNKESGLSNYFVPLNVTKATYSSGMATFYNVEFTIQETNCDNTTDLADIAKCEKMSCEFTHKGLCRASHSHAPTGDEDITVECDIFEPEGSEKEKQKHQQGGELDHSHDATKVDRSLGHDHEHDHTTVHKHEHSHEGHDHADGHDQAHGHDHAHDGHEDGHSHHHTHEHGQGHGHAHSHDHGHGHDHAHAHHVKAHDHTQDKGDQVHHKYAHGQEETHDHDHELALDHEHKHRHLHEHEHHHHHHEHDHEHKVTRRPEGFVNVVAAMDKPMILPAFPDQPVADGEKPTTLALLPDPDIPGEREPAIKPFPTTLSAECPMEAPAQPTLVDKLLAQDPLFKIAA</sequence>
<evidence type="ECO:0000256" key="1">
    <source>
        <dbReference type="ARBA" id="ARBA00022729"/>
    </source>
</evidence>
<gene>
    <name evidence="8" type="primary">fetub</name>
</gene>
<feature type="signal peptide" evidence="5">
    <location>
        <begin position="1"/>
        <end position="16"/>
    </location>
</feature>
<dbReference type="InterPro" id="IPR025764">
    <property type="entry name" value="Cystatin_Fetuin_B"/>
</dbReference>